<protein>
    <submittedName>
        <fullName evidence="2">Uncharacterized protein</fullName>
    </submittedName>
</protein>
<feature type="region of interest" description="Disordered" evidence="1">
    <location>
        <begin position="51"/>
        <end position="83"/>
    </location>
</feature>
<reference evidence="3" key="1">
    <citation type="journal article" date="2013" name="Science">
        <title>Comparative analysis of bat genomes provides insight into the evolution of flight and immunity.</title>
        <authorList>
            <person name="Zhang G."/>
            <person name="Cowled C."/>
            <person name="Shi Z."/>
            <person name="Huang Z."/>
            <person name="Bishop-Lilly K.A."/>
            <person name="Fang X."/>
            <person name="Wynne J.W."/>
            <person name="Xiong Z."/>
            <person name="Baker M.L."/>
            <person name="Zhao W."/>
            <person name="Tachedjian M."/>
            <person name="Zhu Y."/>
            <person name="Zhou P."/>
            <person name="Jiang X."/>
            <person name="Ng J."/>
            <person name="Yang L."/>
            <person name="Wu L."/>
            <person name="Xiao J."/>
            <person name="Feng Y."/>
            <person name="Chen Y."/>
            <person name="Sun X."/>
            <person name="Zhang Y."/>
            <person name="Marsh G.A."/>
            <person name="Crameri G."/>
            <person name="Broder C.C."/>
            <person name="Frey K.G."/>
            <person name="Wang L.F."/>
            <person name="Wang J."/>
        </authorList>
    </citation>
    <scope>NUCLEOTIDE SEQUENCE [LARGE SCALE GENOMIC DNA]</scope>
</reference>
<name>L5KUE6_PTEAL</name>
<dbReference type="Proteomes" id="UP000010552">
    <property type="component" value="Unassembled WGS sequence"/>
</dbReference>
<dbReference type="InParanoid" id="L5KUE6"/>
<feature type="region of interest" description="Disordered" evidence="1">
    <location>
        <begin position="1"/>
        <end position="24"/>
    </location>
</feature>
<sequence length="83" mass="8625">MRCALTPSRRRRRSPPCAFGGSDGGRIREEAAALCVIGLRLRSARGLAGEPAAEALPELEEAEAAGEAGGDAERARPGLSPVR</sequence>
<dbReference type="EMBL" id="KB030557">
    <property type="protein sequence ID" value="ELK14830.1"/>
    <property type="molecule type" value="Genomic_DNA"/>
</dbReference>
<organism evidence="2 3">
    <name type="scientific">Pteropus alecto</name>
    <name type="common">Black flying fox</name>
    <dbReference type="NCBI Taxonomy" id="9402"/>
    <lineage>
        <taxon>Eukaryota</taxon>
        <taxon>Metazoa</taxon>
        <taxon>Chordata</taxon>
        <taxon>Craniata</taxon>
        <taxon>Vertebrata</taxon>
        <taxon>Euteleostomi</taxon>
        <taxon>Mammalia</taxon>
        <taxon>Eutheria</taxon>
        <taxon>Laurasiatheria</taxon>
        <taxon>Chiroptera</taxon>
        <taxon>Yinpterochiroptera</taxon>
        <taxon>Pteropodoidea</taxon>
        <taxon>Pteropodidae</taxon>
        <taxon>Pteropodinae</taxon>
        <taxon>Pteropus</taxon>
    </lineage>
</organism>
<proteinExistence type="predicted"/>
<dbReference type="AlphaFoldDB" id="L5KUE6"/>
<gene>
    <name evidence="2" type="ORF">PAL_GLEAN10005624</name>
</gene>
<accession>L5KUE6</accession>
<evidence type="ECO:0000313" key="3">
    <source>
        <dbReference type="Proteomes" id="UP000010552"/>
    </source>
</evidence>
<evidence type="ECO:0000256" key="1">
    <source>
        <dbReference type="SAM" id="MobiDB-lite"/>
    </source>
</evidence>
<keyword evidence="3" id="KW-1185">Reference proteome</keyword>
<evidence type="ECO:0000313" key="2">
    <source>
        <dbReference type="EMBL" id="ELK14830.1"/>
    </source>
</evidence>